<evidence type="ECO:0000313" key="7">
    <source>
        <dbReference type="EMBL" id="MEE1876772.1"/>
    </source>
</evidence>
<protein>
    <submittedName>
        <fullName evidence="7">NfeD family protein</fullName>
    </submittedName>
</protein>
<evidence type="ECO:0000256" key="2">
    <source>
        <dbReference type="ARBA" id="ARBA00022692"/>
    </source>
</evidence>
<dbReference type="InterPro" id="IPR002810">
    <property type="entry name" value="NfeD-like_C"/>
</dbReference>
<feature type="transmembrane region" description="Helical" evidence="5">
    <location>
        <begin position="51"/>
        <end position="71"/>
    </location>
</feature>
<reference evidence="7 8" key="1">
    <citation type="submission" date="2024-01" db="EMBL/GenBank/DDBJ databases">
        <title>The genome sequence of Erythrobacteraceae sp. strain 1XM1-14.</title>
        <authorList>
            <person name="Liu Y."/>
        </authorList>
    </citation>
    <scope>NUCLEOTIDE SEQUENCE [LARGE SCALE GENOMIC DNA]</scope>
    <source>
        <strain evidence="7 8">1XM1-14</strain>
    </source>
</reference>
<keyword evidence="3 5" id="KW-1133">Transmembrane helix</keyword>
<dbReference type="Proteomes" id="UP001343492">
    <property type="component" value="Unassembled WGS sequence"/>
</dbReference>
<keyword evidence="4 5" id="KW-0472">Membrane</keyword>
<dbReference type="EMBL" id="JAZDQV010000002">
    <property type="protein sequence ID" value="MEE1876772.1"/>
    <property type="molecule type" value="Genomic_DNA"/>
</dbReference>
<name>A0ABU7GCE5_9SPHN</name>
<gene>
    <name evidence="7" type="ORF">VRS74_03595</name>
</gene>
<dbReference type="InterPro" id="IPR052165">
    <property type="entry name" value="Membrane_assoc_protease"/>
</dbReference>
<evidence type="ECO:0000259" key="6">
    <source>
        <dbReference type="Pfam" id="PF01957"/>
    </source>
</evidence>
<dbReference type="PANTHER" id="PTHR33507:SF3">
    <property type="entry name" value="INNER MEMBRANE PROTEIN YBBJ"/>
    <property type="match status" value="1"/>
</dbReference>
<proteinExistence type="predicted"/>
<comment type="subcellular location">
    <subcellularLocation>
        <location evidence="1">Membrane</location>
        <topology evidence="1">Multi-pass membrane protein</topology>
    </subcellularLocation>
</comment>
<sequence length="165" mass="17273">MNLFEGLDAHWMWIAIGLILAVLEMLLPGVYLIWLAVAAIITGVLTFGLDLALPSQIVVFVSASLIAAFSARRFLKDSPIESSDPLLNQRGTRLIGDTAVVTQAFDGGSGRIKHGDSEWLAKGPDLGIGTRVRITGNDGAILIVEPAVMLPPPGESPSGEGGGGD</sequence>
<evidence type="ECO:0000256" key="4">
    <source>
        <dbReference type="ARBA" id="ARBA00023136"/>
    </source>
</evidence>
<dbReference type="InterPro" id="IPR012340">
    <property type="entry name" value="NA-bd_OB-fold"/>
</dbReference>
<evidence type="ECO:0000256" key="5">
    <source>
        <dbReference type="SAM" id="Phobius"/>
    </source>
</evidence>
<dbReference type="PANTHER" id="PTHR33507">
    <property type="entry name" value="INNER MEMBRANE PROTEIN YBBJ"/>
    <property type="match status" value="1"/>
</dbReference>
<feature type="domain" description="NfeD-like C-terminal" evidence="6">
    <location>
        <begin position="93"/>
        <end position="146"/>
    </location>
</feature>
<keyword evidence="8" id="KW-1185">Reference proteome</keyword>
<feature type="transmembrane region" description="Helical" evidence="5">
    <location>
        <begin position="12"/>
        <end position="45"/>
    </location>
</feature>
<evidence type="ECO:0000256" key="1">
    <source>
        <dbReference type="ARBA" id="ARBA00004141"/>
    </source>
</evidence>
<evidence type="ECO:0000313" key="8">
    <source>
        <dbReference type="Proteomes" id="UP001343492"/>
    </source>
</evidence>
<comment type="caution">
    <text evidence="7">The sequence shown here is derived from an EMBL/GenBank/DDBJ whole genome shotgun (WGS) entry which is preliminary data.</text>
</comment>
<keyword evidence="2 5" id="KW-0812">Transmembrane</keyword>
<organism evidence="7 8">
    <name type="scientific">Altererythrobacter litoralis</name>
    <dbReference type="NCBI Taxonomy" id="3113904"/>
    <lineage>
        <taxon>Bacteria</taxon>
        <taxon>Pseudomonadati</taxon>
        <taxon>Pseudomonadota</taxon>
        <taxon>Alphaproteobacteria</taxon>
        <taxon>Sphingomonadales</taxon>
        <taxon>Erythrobacteraceae</taxon>
        <taxon>Altererythrobacter</taxon>
    </lineage>
</organism>
<accession>A0ABU7GCE5</accession>
<dbReference type="RefSeq" id="WP_354143876.1">
    <property type="nucleotide sequence ID" value="NZ_JAZDQV010000002.1"/>
</dbReference>
<evidence type="ECO:0000256" key="3">
    <source>
        <dbReference type="ARBA" id="ARBA00022989"/>
    </source>
</evidence>
<dbReference type="Gene3D" id="2.40.50.140">
    <property type="entry name" value="Nucleic acid-binding proteins"/>
    <property type="match status" value="1"/>
</dbReference>
<dbReference type="Pfam" id="PF01957">
    <property type="entry name" value="NfeD"/>
    <property type="match status" value="1"/>
</dbReference>